<comment type="subcellular location">
    <subcellularLocation>
        <location evidence="1">Cell membrane</location>
        <topology evidence="1">Multi-pass membrane protein</topology>
    </subcellularLocation>
</comment>
<evidence type="ECO:0000313" key="11">
    <source>
        <dbReference type="EMBL" id="OQR88524.1"/>
    </source>
</evidence>
<dbReference type="Gene3D" id="1.20.58.80">
    <property type="entry name" value="Phosphotransferase system, lactose/cellobiose-type IIA subunit"/>
    <property type="match status" value="1"/>
</dbReference>
<dbReference type="STRING" id="74557.A0A1V9YRU2"/>
<dbReference type="Gene3D" id="3.90.550.10">
    <property type="entry name" value="Spore Coat Polysaccharide Biosynthesis Protein SpsA, Chain A"/>
    <property type="match status" value="1"/>
</dbReference>
<protein>
    <recommendedName>
        <fullName evidence="2">chitin synthase</fullName>
        <ecNumber evidence="2">2.4.1.16</ecNumber>
    </recommendedName>
</protein>
<dbReference type="PANTHER" id="PTHR22914:SF9">
    <property type="entry name" value="CHITIN SYNTHASE 1"/>
    <property type="match status" value="1"/>
</dbReference>
<dbReference type="GO" id="GO:0004100">
    <property type="term" value="F:chitin synthase activity"/>
    <property type="evidence" value="ECO:0007669"/>
    <property type="project" value="UniProtKB-EC"/>
</dbReference>
<name>A0A1V9YRU2_9STRA</name>
<dbReference type="InterPro" id="IPR029044">
    <property type="entry name" value="Nucleotide-diphossugar_trans"/>
</dbReference>
<dbReference type="Proteomes" id="UP000243217">
    <property type="component" value="Unassembled WGS sequence"/>
</dbReference>
<evidence type="ECO:0000256" key="8">
    <source>
        <dbReference type="ARBA" id="ARBA00023136"/>
    </source>
</evidence>
<evidence type="ECO:0000313" key="12">
    <source>
        <dbReference type="Proteomes" id="UP000243217"/>
    </source>
</evidence>
<evidence type="ECO:0000256" key="5">
    <source>
        <dbReference type="ARBA" id="ARBA00022679"/>
    </source>
</evidence>
<sequence>MKSMASTTECKRMQGKINNYHVIAVNKPVEMMERLISCTNMMKRKSQSSIEYTLDQALQRIEYACMEEYKGRFEDAIKYWMEAGTMLFHVAQKEKSIKLRHLLLQKGNDIVEWAKELMKWIQENKRCFRPLRIVKGIAMNANYDRRYYTKYHELEPNEANLMVYTPICCIPQEFTNEGYRLQCIQSERRPRIMVVITMYNESQKELQATLRKVCNNMLYLQDHGLPGYEGRDLWKDLILVIVSDGREKANKGTLKYLEHVGLYDEDAINIMATGEQVKCHLFEHTLQLQKNDTTSFPPLQTAFALKEHNAGKLDSHLWYFEAFAQQIMPEYTFLLDVGTMPAKSAFRKLLMALETNPKIGGVCGEIAVDKPLHDKSNWVVAAQHFEYKISNIFDKPLESCFGFISVLPGAFSAYRYQAIRGAPLQAYFKSLTTPIDELKPFEANMYLAEDRILCFELIARKNCNWTLHYVKDAIARTDVPMNLIDLVGQRRRWLNGSFFATLFALWNWRRVYYDTTHSFPRKMILLAQFVYNALQIVFSWFCPANFYLSLYFVIFQGFQDNRWNFTNTSMFPRQLLDGLPMAFNIFYAIAIFTQVTIGLGNKPKHVKATHCIISALLGILMLTASITAIVIFMTADKSFQSIVLAILIFGTFFIGSAIHGQIHHIVTTFVQYTALMPTFINILMVYSFCNLHDLSWGTKGIENPTHFNPSGTYNDMVTQQKAKELYETQIAKSKDKLQQRFDAFRSGLLLAWVLSNMAIVISCTKYIGADLYLPIFYTCIAIFNGIRLFGCICYLFSSCQTSSSKRIHPIECFEQEEIITPYVALV</sequence>
<evidence type="ECO:0000256" key="9">
    <source>
        <dbReference type="ARBA" id="ARBA00023316"/>
    </source>
</evidence>
<feature type="transmembrane region" description="Helical" evidence="10">
    <location>
        <begin position="578"/>
        <end position="599"/>
    </location>
</feature>
<evidence type="ECO:0000256" key="6">
    <source>
        <dbReference type="ARBA" id="ARBA00022692"/>
    </source>
</evidence>
<gene>
    <name evidence="11" type="ORF">THRCLA_10268</name>
</gene>
<keyword evidence="9" id="KW-0961">Cell wall biogenesis/degradation</keyword>
<keyword evidence="3" id="KW-1003">Cell membrane</keyword>
<organism evidence="11 12">
    <name type="scientific">Thraustotheca clavata</name>
    <dbReference type="NCBI Taxonomy" id="74557"/>
    <lineage>
        <taxon>Eukaryota</taxon>
        <taxon>Sar</taxon>
        <taxon>Stramenopiles</taxon>
        <taxon>Oomycota</taxon>
        <taxon>Saprolegniomycetes</taxon>
        <taxon>Saprolegniales</taxon>
        <taxon>Achlyaceae</taxon>
        <taxon>Thraustotheca</taxon>
    </lineage>
</organism>
<keyword evidence="8 10" id="KW-0472">Membrane</keyword>
<keyword evidence="6 10" id="KW-0812">Transmembrane</keyword>
<dbReference type="OrthoDB" id="26569at2759"/>
<feature type="transmembrane region" description="Helical" evidence="10">
    <location>
        <begin position="748"/>
        <end position="769"/>
    </location>
</feature>
<dbReference type="AlphaFoldDB" id="A0A1V9YRU2"/>
<feature type="transmembrane region" description="Helical" evidence="10">
    <location>
        <begin position="611"/>
        <end position="633"/>
    </location>
</feature>
<keyword evidence="4" id="KW-0328">Glycosyltransferase</keyword>
<evidence type="ECO:0000256" key="1">
    <source>
        <dbReference type="ARBA" id="ARBA00004651"/>
    </source>
</evidence>
<evidence type="ECO:0000256" key="4">
    <source>
        <dbReference type="ARBA" id="ARBA00022676"/>
    </source>
</evidence>
<accession>A0A1V9YRU2</accession>
<dbReference type="EC" id="2.4.1.16" evidence="2"/>
<evidence type="ECO:0000256" key="2">
    <source>
        <dbReference type="ARBA" id="ARBA00012543"/>
    </source>
</evidence>
<dbReference type="EMBL" id="JNBS01003161">
    <property type="protein sequence ID" value="OQR88524.1"/>
    <property type="molecule type" value="Genomic_DNA"/>
</dbReference>
<dbReference type="SUPFAM" id="SSF116846">
    <property type="entry name" value="MIT domain"/>
    <property type="match status" value="1"/>
</dbReference>
<dbReference type="GO" id="GO:0006031">
    <property type="term" value="P:chitin biosynthetic process"/>
    <property type="evidence" value="ECO:0007669"/>
    <property type="project" value="TreeGrafter"/>
</dbReference>
<dbReference type="GO" id="GO:0071555">
    <property type="term" value="P:cell wall organization"/>
    <property type="evidence" value="ECO:0007669"/>
    <property type="project" value="UniProtKB-KW"/>
</dbReference>
<dbReference type="InterPro" id="IPR036181">
    <property type="entry name" value="MIT_dom_sf"/>
</dbReference>
<evidence type="ECO:0000256" key="10">
    <source>
        <dbReference type="SAM" id="Phobius"/>
    </source>
</evidence>
<evidence type="ECO:0000256" key="3">
    <source>
        <dbReference type="ARBA" id="ARBA00022475"/>
    </source>
</evidence>
<keyword evidence="5 11" id="KW-0808">Transferase</keyword>
<feature type="transmembrane region" description="Helical" evidence="10">
    <location>
        <begin position="639"/>
        <end position="658"/>
    </location>
</feature>
<proteinExistence type="predicted"/>
<dbReference type="SUPFAM" id="SSF53448">
    <property type="entry name" value="Nucleotide-diphospho-sugar transferases"/>
    <property type="match status" value="1"/>
</dbReference>
<dbReference type="GO" id="GO:0005886">
    <property type="term" value="C:plasma membrane"/>
    <property type="evidence" value="ECO:0007669"/>
    <property type="project" value="UniProtKB-SubCell"/>
</dbReference>
<dbReference type="InterPro" id="IPR004835">
    <property type="entry name" value="Chitin_synth"/>
</dbReference>
<evidence type="ECO:0000256" key="7">
    <source>
        <dbReference type="ARBA" id="ARBA00022989"/>
    </source>
</evidence>
<keyword evidence="12" id="KW-1185">Reference proteome</keyword>
<reference evidence="11 12" key="1">
    <citation type="journal article" date="2014" name="Genome Biol. Evol.">
        <title>The secreted proteins of Achlya hypogyna and Thraustotheca clavata identify the ancestral oomycete secretome and reveal gene acquisitions by horizontal gene transfer.</title>
        <authorList>
            <person name="Misner I."/>
            <person name="Blouin N."/>
            <person name="Leonard G."/>
            <person name="Richards T.A."/>
            <person name="Lane C.E."/>
        </authorList>
    </citation>
    <scope>NUCLEOTIDE SEQUENCE [LARGE SCALE GENOMIC DNA]</scope>
    <source>
        <strain evidence="11 12">ATCC 34112</strain>
    </source>
</reference>
<keyword evidence="7 10" id="KW-1133">Transmembrane helix</keyword>
<dbReference type="Pfam" id="PF01644">
    <property type="entry name" value="Chitin_synth_1"/>
    <property type="match status" value="1"/>
</dbReference>
<dbReference type="PANTHER" id="PTHR22914">
    <property type="entry name" value="CHITIN SYNTHASE"/>
    <property type="match status" value="1"/>
</dbReference>
<feature type="transmembrane region" description="Helical" evidence="10">
    <location>
        <begin position="529"/>
        <end position="558"/>
    </location>
</feature>
<feature type="transmembrane region" description="Helical" evidence="10">
    <location>
        <begin position="775"/>
        <end position="796"/>
    </location>
</feature>
<comment type="caution">
    <text evidence="11">The sequence shown here is derived from an EMBL/GenBank/DDBJ whole genome shotgun (WGS) entry which is preliminary data.</text>
</comment>